<organism evidence="3">
    <name type="scientific">marine sediment metagenome</name>
    <dbReference type="NCBI Taxonomy" id="412755"/>
    <lineage>
        <taxon>unclassified sequences</taxon>
        <taxon>metagenomes</taxon>
        <taxon>ecological metagenomes</taxon>
    </lineage>
</organism>
<dbReference type="InterPro" id="IPR036388">
    <property type="entry name" value="WH-like_DNA-bd_sf"/>
</dbReference>
<dbReference type="GO" id="GO:0006355">
    <property type="term" value="P:regulation of DNA-templated transcription"/>
    <property type="evidence" value="ECO:0007669"/>
    <property type="project" value="InterPro"/>
</dbReference>
<feature type="compositionally biased region" description="Polar residues" evidence="1">
    <location>
        <begin position="130"/>
        <end position="146"/>
    </location>
</feature>
<comment type="caution">
    <text evidence="3">The sequence shown here is derived from an EMBL/GenBank/DDBJ whole genome shotgun (WGS) entry which is preliminary data.</text>
</comment>
<reference evidence="3" key="1">
    <citation type="journal article" date="2015" name="Nature">
        <title>Complex archaea that bridge the gap between prokaryotes and eukaryotes.</title>
        <authorList>
            <person name="Spang A."/>
            <person name="Saw J.H."/>
            <person name="Jorgensen S.L."/>
            <person name="Zaremba-Niedzwiedzka K."/>
            <person name="Martijn J."/>
            <person name="Lind A.E."/>
            <person name="van Eijk R."/>
            <person name="Schleper C."/>
            <person name="Guy L."/>
            <person name="Ettema T.J."/>
        </authorList>
    </citation>
    <scope>NUCLEOTIDE SEQUENCE</scope>
</reference>
<evidence type="ECO:0000259" key="2">
    <source>
        <dbReference type="Pfam" id="PF13545"/>
    </source>
</evidence>
<feature type="compositionally biased region" description="Basic and acidic residues" evidence="1">
    <location>
        <begin position="150"/>
        <end position="163"/>
    </location>
</feature>
<feature type="region of interest" description="Disordered" evidence="1">
    <location>
        <begin position="130"/>
        <end position="169"/>
    </location>
</feature>
<name>A0A0F9E578_9ZZZZ</name>
<dbReference type="GO" id="GO:0003677">
    <property type="term" value="F:DNA binding"/>
    <property type="evidence" value="ECO:0007669"/>
    <property type="project" value="InterPro"/>
</dbReference>
<proteinExistence type="predicted"/>
<dbReference type="InterPro" id="IPR012318">
    <property type="entry name" value="HTH_CRP"/>
</dbReference>
<accession>A0A0F9E578</accession>
<dbReference type="SUPFAM" id="SSF46785">
    <property type="entry name" value="Winged helix' DNA-binding domain"/>
    <property type="match status" value="1"/>
</dbReference>
<protein>
    <recommendedName>
        <fullName evidence="2">HTH crp-type domain-containing protein</fullName>
    </recommendedName>
</protein>
<feature type="domain" description="HTH crp-type" evidence="2">
    <location>
        <begin position="44"/>
        <end position="88"/>
    </location>
</feature>
<evidence type="ECO:0000313" key="3">
    <source>
        <dbReference type="EMBL" id="KKL25061.1"/>
    </source>
</evidence>
<evidence type="ECO:0000256" key="1">
    <source>
        <dbReference type="SAM" id="MobiDB-lite"/>
    </source>
</evidence>
<dbReference type="AlphaFoldDB" id="A0A0F9E578"/>
<dbReference type="Pfam" id="PF13545">
    <property type="entry name" value="HTH_Crp_2"/>
    <property type="match status" value="1"/>
</dbReference>
<dbReference type="EMBL" id="LAZR01036358">
    <property type="protein sequence ID" value="KKL25061.1"/>
    <property type="molecule type" value="Genomic_DNA"/>
</dbReference>
<gene>
    <name evidence="3" type="ORF">LCGC14_2409100</name>
</gene>
<dbReference type="InterPro" id="IPR036390">
    <property type="entry name" value="WH_DNA-bd_sf"/>
</dbReference>
<sequence length="251" mass="28285">MSDTVVPQVNEKLKALSDEHTVECLPCKQRNGAHYMGLEQLYEREKKLACSLTREKIAGVTGIALDNISRHLSALQARGLIERQRTGRQSVFVLGEWLDVKGDGSYRLEWFYLEGLYGITKDDLTQSVRSDLTKSSDQTRPSASGQTRRKASDNNRKENRQEKTVNGVFQQLSDLDQPQARTDYVAQSILEELGDTRSSPFYRLVAAKVPEGVIRDALAEIRQDGAENPAALFTYKIKRWGLGHLKRSTGR</sequence>
<dbReference type="Gene3D" id="1.10.10.10">
    <property type="entry name" value="Winged helix-like DNA-binding domain superfamily/Winged helix DNA-binding domain"/>
    <property type="match status" value="1"/>
</dbReference>